<dbReference type="PANTHER" id="PTHR31650:SF41">
    <property type="entry name" value="O-ACYLTRANSFERASE WSD1-LIKE ISOFORM X1"/>
    <property type="match status" value="1"/>
</dbReference>
<dbReference type="EMBL" id="QEFC01003704">
    <property type="protein sequence ID" value="KAE9447152.1"/>
    <property type="molecule type" value="Genomic_DNA"/>
</dbReference>
<protein>
    <submittedName>
        <fullName evidence="1">Uncharacterized protein</fullName>
    </submittedName>
</protein>
<dbReference type="OrthoDB" id="619536at2759"/>
<dbReference type="InterPro" id="IPR045034">
    <property type="entry name" value="O-acyltransferase_WSD1-like"/>
</dbReference>
<dbReference type="GO" id="GO:0008374">
    <property type="term" value="F:O-acyltransferase activity"/>
    <property type="evidence" value="ECO:0007669"/>
    <property type="project" value="InterPro"/>
</dbReference>
<proteinExistence type="predicted"/>
<evidence type="ECO:0000313" key="1">
    <source>
        <dbReference type="EMBL" id="KAE9447152.1"/>
    </source>
</evidence>
<gene>
    <name evidence="1" type="ORF">C3L33_20923</name>
</gene>
<reference evidence="1 2" key="1">
    <citation type="journal article" date="2019" name="Genome Biol. Evol.">
        <title>The Rhododendron genome and chromosomal organization provide insight into shared whole-genome duplications across the heath family (Ericaceae).</title>
        <authorList>
            <person name="Soza V.L."/>
            <person name="Lindsley D."/>
            <person name="Waalkes A."/>
            <person name="Ramage E."/>
            <person name="Patwardhan R.P."/>
            <person name="Burton J.N."/>
            <person name="Adey A."/>
            <person name="Kumar A."/>
            <person name="Qiu R."/>
            <person name="Shendure J."/>
            <person name="Hall B."/>
        </authorList>
    </citation>
    <scope>NUCLEOTIDE SEQUENCE [LARGE SCALE GENOMIC DNA]</scope>
    <source>
        <strain evidence="1">RSF 1966-606</strain>
    </source>
</reference>
<dbReference type="Proteomes" id="UP000428333">
    <property type="component" value="Linkage Group LG13"/>
</dbReference>
<keyword evidence="2" id="KW-1185">Reference proteome</keyword>
<dbReference type="GO" id="GO:0019432">
    <property type="term" value="P:triglyceride biosynthetic process"/>
    <property type="evidence" value="ECO:0007669"/>
    <property type="project" value="TreeGrafter"/>
</dbReference>
<dbReference type="PANTHER" id="PTHR31650">
    <property type="entry name" value="O-ACYLTRANSFERASE (WSD1-LIKE) FAMILY PROTEIN"/>
    <property type="match status" value="1"/>
</dbReference>
<organism evidence="1 2">
    <name type="scientific">Rhododendron williamsianum</name>
    <dbReference type="NCBI Taxonomy" id="262921"/>
    <lineage>
        <taxon>Eukaryota</taxon>
        <taxon>Viridiplantae</taxon>
        <taxon>Streptophyta</taxon>
        <taxon>Embryophyta</taxon>
        <taxon>Tracheophyta</taxon>
        <taxon>Spermatophyta</taxon>
        <taxon>Magnoliopsida</taxon>
        <taxon>eudicotyledons</taxon>
        <taxon>Gunneridae</taxon>
        <taxon>Pentapetalae</taxon>
        <taxon>asterids</taxon>
        <taxon>Ericales</taxon>
        <taxon>Ericaceae</taxon>
        <taxon>Ericoideae</taxon>
        <taxon>Rhodoreae</taxon>
        <taxon>Rhododendron</taxon>
    </lineage>
</organism>
<feature type="non-terminal residue" evidence="1">
    <location>
        <position position="1"/>
    </location>
</feature>
<sequence length="81" mass="9181">MFLTPEMHQIVHCIIGCENPIDVAAFRAGITNSVMIQLPRFSSLMVRNSHGREHWRKTQVDVDRHVIVVEDPVSDPATAMK</sequence>
<dbReference type="AlphaFoldDB" id="A0A6A4KPW4"/>
<name>A0A6A4KPW4_9ERIC</name>
<dbReference type="GO" id="GO:0005886">
    <property type="term" value="C:plasma membrane"/>
    <property type="evidence" value="ECO:0007669"/>
    <property type="project" value="TreeGrafter"/>
</dbReference>
<evidence type="ECO:0000313" key="2">
    <source>
        <dbReference type="Proteomes" id="UP000428333"/>
    </source>
</evidence>
<accession>A0A6A4KPW4</accession>
<comment type="caution">
    <text evidence="1">The sequence shown here is derived from an EMBL/GenBank/DDBJ whole genome shotgun (WGS) entry which is preliminary data.</text>
</comment>